<evidence type="ECO:0000259" key="3">
    <source>
        <dbReference type="Pfam" id="PF09361"/>
    </source>
</evidence>
<gene>
    <name evidence="4" type="ORF">SAMN04487964_11379</name>
</gene>
<dbReference type="RefSeq" id="WP_239042288.1">
    <property type="nucleotide sequence ID" value="NZ_BAAAEY010000012.1"/>
</dbReference>
<proteinExistence type="predicted"/>
<protein>
    <submittedName>
        <fullName evidence="4">Phasin protein</fullName>
    </submittedName>
</protein>
<organism evidence="4 5">
    <name type="scientific">Marinobacterium sediminicola</name>
    <dbReference type="NCBI Taxonomy" id="518898"/>
    <lineage>
        <taxon>Bacteria</taxon>
        <taxon>Pseudomonadati</taxon>
        <taxon>Pseudomonadota</taxon>
        <taxon>Gammaproteobacteria</taxon>
        <taxon>Oceanospirillales</taxon>
        <taxon>Oceanospirillaceae</taxon>
        <taxon>Marinobacterium</taxon>
    </lineage>
</organism>
<feature type="domain" description="Phasin" evidence="3">
    <location>
        <begin position="7"/>
        <end position="100"/>
    </location>
</feature>
<dbReference type="Proteomes" id="UP001159257">
    <property type="component" value="Unassembled WGS sequence"/>
</dbReference>
<name>A0ABY1S2I6_9GAMM</name>
<evidence type="ECO:0000313" key="4">
    <source>
        <dbReference type="EMBL" id="SMR77307.1"/>
    </source>
</evidence>
<accession>A0ABY1S2I6</accession>
<evidence type="ECO:0000256" key="1">
    <source>
        <dbReference type="SAM" id="Coils"/>
    </source>
</evidence>
<sequence length="166" mass="18410">MYDNMLKEMQDKLKPVADLVELNRKAAEKIFALQSELFTESVNAGLAQVKALSEVKEPKEAFELQMSFLKQQEAKWSNTAEQEIAALNEVREELTALMEQSLESMNELPYFDMSKFELPGFDLKGFDFSTFMPKTAGETATEEKKPVAKPAARKASSAAASTAASA</sequence>
<evidence type="ECO:0000256" key="2">
    <source>
        <dbReference type="SAM" id="MobiDB-lite"/>
    </source>
</evidence>
<comment type="caution">
    <text evidence="4">The sequence shown here is derived from an EMBL/GenBank/DDBJ whole genome shotgun (WGS) entry which is preliminary data.</text>
</comment>
<dbReference type="Pfam" id="PF09361">
    <property type="entry name" value="Phasin_2"/>
    <property type="match status" value="1"/>
</dbReference>
<evidence type="ECO:0000313" key="5">
    <source>
        <dbReference type="Proteomes" id="UP001159257"/>
    </source>
</evidence>
<dbReference type="EMBL" id="FXWV01000013">
    <property type="protein sequence ID" value="SMR77307.1"/>
    <property type="molecule type" value="Genomic_DNA"/>
</dbReference>
<reference evidence="4 5" key="1">
    <citation type="submission" date="2017-05" db="EMBL/GenBank/DDBJ databases">
        <authorList>
            <person name="Varghese N."/>
            <person name="Submissions S."/>
        </authorList>
    </citation>
    <scope>NUCLEOTIDE SEQUENCE [LARGE SCALE GENOMIC DNA]</scope>
    <source>
        <strain evidence="4 5">CGMCC 1.7287</strain>
    </source>
</reference>
<dbReference type="InterPro" id="IPR018968">
    <property type="entry name" value="Phasin"/>
</dbReference>
<keyword evidence="5" id="KW-1185">Reference proteome</keyword>
<feature type="coiled-coil region" evidence="1">
    <location>
        <begin position="77"/>
        <end position="107"/>
    </location>
</feature>
<feature type="region of interest" description="Disordered" evidence="2">
    <location>
        <begin position="137"/>
        <end position="166"/>
    </location>
</feature>
<keyword evidence="1" id="KW-0175">Coiled coil</keyword>
<feature type="compositionally biased region" description="Low complexity" evidence="2">
    <location>
        <begin position="148"/>
        <end position="166"/>
    </location>
</feature>